<keyword evidence="2" id="KW-0732">Signal</keyword>
<protein>
    <submittedName>
        <fullName evidence="3">Uncharacterized protein</fullName>
    </submittedName>
</protein>
<evidence type="ECO:0000256" key="1">
    <source>
        <dbReference type="SAM" id="MobiDB-lite"/>
    </source>
</evidence>
<evidence type="ECO:0000256" key="2">
    <source>
        <dbReference type="SAM" id="SignalP"/>
    </source>
</evidence>
<dbReference type="OrthoDB" id="464386at2"/>
<feature type="chain" id="PRO_5002309653" evidence="2">
    <location>
        <begin position="19"/>
        <end position="308"/>
    </location>
</feature>
<feature type="compositionally biased region" description="Basic and acidic residues" evidence="1">
    <location>
        <begin position="242"/>
        <end position="252"/>
    </location>
</feature>
<keyword evidence="4" id="KW-1185">Reference proteome</keyword>
<name>A0A0D6PBL0_9PROT</name>
<evidence type="ECO:0000313" key="3">
    <source>
        <dbReference type="EMBL" id="GAN78244.1"/>
    </source>
</evidence>
<organism evidence="3 4">
    <name type="scientific">Acidisphaera rubrifaciens HS-AP3</name>
    <dbReference type="NCBI Taxonomy" id="1231350"/>
    <lineage>
        <taxon>Bacteria</taxon>
        <taxon>Pseudomonadati</taxon>
        <taxon>Pseudomonadota</taxon>
        <taxon>Alphaproteobacteria</taxon>
        <taxon>Acetobacterales</taxon>
        <taxon>Acetobacteraceae</taxon>
        <taxon>Acidisphaera</taxon>
    </lineage>
</organism>
<accession>A0A0D6PBL0</accession>
<reference evidence="3 4" key="1">
    <citation type="submission" date="2012-11" db="EMBL/GenBank/DDBJ databases">
        <title>Whole genome sequence of Acidisphaera rubrifaciens HS-AP3.</title>
        <authorList>
            <person name="Azuma Y."/>
            <person name="Higashiura N."/>
            <person name="Hirakawa H."/>
            <person name="Matsushita K."/>
        </authorList>
    </citation>
    <scope>NUCLEOTIDE SEQUENCE [LARGE SCALE GENOMIC DNA]</scope>
    <source>
        <strain evidence="3 4">HS-AP3</strain>
    </source>
</reference>
<feature type="region of interest" description="Disordered" evidence="1">
    <location>
        <begin position="216"/>
        <end position="301"/>
    </location>
</feature>
<dbReference type="RefSeq" id="WP_148360663.1">
    <property type="nucleotide sequence ID" value="NZ_BANB01000704.1"/>
</dbReference>
<comment type="caution">
    <text evidence="3">The sequence shown here is derived from an EMBL/GenBank/DDBJ whole genome shotgun (WGS) entry which is preliminary data.</text>
</comment>
<feature type="signal peptide" evidence="2">
    <location>
        <begin position="1"/>
        <end position="18"/>
    </location>
</feature>
<feature type="compositionally biased region" description="Low complexity" evidence="1">
    <location>
        <begin position="267"/>
        <end position="283"/>
    </location>
</feature>
<dbReference type="EMBL" id="BANB01000704">
    <property type="protein sequence ID" value="GAN78244.1"/>
    <property type="molecule type" value="Genomic_DNA"/>
</dbReference>
<dbReference type="Proteomes" id="UP000032680">
    <property type="component" value="Unassembled WGS sequence"/>
</dbReference>
<sequence>MRMILLLAVLALSPPVDAMRTQAGADPVVRVADHLLTVANRARQPIIAVRMSSARDDDWGDDRLGPQQTIAPGRSVTLHLQGAGCAWDAQATYRDGSTQERRGLDICRVRTVAFDGGRAGDGDEDGGGQDQPGHDVSLRNASGRTITEIYVSPRNATDWGDDRLGDGQLLPGKALSVTFNGGCRQDVRIVYDNKSAEERRGVDLCAHPRLRISPGWVLPDQPGMALPHHGDGSDDQGSGDQPDDKGQGDKAPGDQGPGDQGPGDQGPGDQAPGDQTPGDQGPDNAAPGNGGQHIRVILPQGSVLRLTC</sequence>
<gene>
    <name evidence="3" type="ORF">Asru_0705_04</name>
</gene>
<dbReference type="AlphaFoldDB" id="A0A0D6PBL0"/>
<proteinExistence type="predicted"/>
<feature type="compositionally biased region" description="Gly residues" evidence="1">
    <location>
        <begin position="255"/>
        <end position="266"/>
    </location>
</feature>
<evidence type="ECO:0000313" key="4">
    <source>
        <dbReference type="Proteomes" id="UP000032680"/>
    </source>
</evidence>
<feature type="region of interest" description="Disordered" evidence="1">
    <location>
        <begin position="117"/>
        <end position="138"/>
    </location>
</feature>